<feature type="region of interest" description="Disordered" evidence="1">
    <location>
        <begin position="1"/>
        <end position="26"/>
    </location>
</feature>
<evidence type="ECO:0000313" key="3">
    <source>
        <dbReference type="Proteomes" id="UP000245956"/>
    </source>
</evidence>
<organism evidence="2 3">
    <name type="scientific">Purpureocillium lilacinum</name>
    <name type="common">Paecilomyces lilacinus</name>
    <dbReference type="NCBI Taxonomy" id="33203"/>
    <lineage>
        <taxon>Eukaryota</taxon>
        <taxon>Fungi</taxon>
        <taxon>Dikarya</taxon>
        <taxon>Ascomycota</taxon>
        <taxon>Pezizomycotina</taxon>
        <taxon>Sordariomycetes</taxon>
        <taxon>Hypocreomycetidae</taxon>
        <taxon>Hypocreales</taxon>
        <taxon>Ophiocordycipitaceae</taxon>
        <taxon>Purpureocillium</taxon>
    </lineage>
</organism>
<sequence>MKPAGLRGTDADKLEKRAPPRPFVVDGESHWDTTGQEGHLPACNPQAGSATTMTAATGDLSRGANQGSMGGWFSEALGWFSTVPRQPGGEELAAAGFLLDAVGTDFVRGDGAARRCYNNGERPMLAEDAGCLARMRDPILASRDCNADDEEGQRRKRRGMMMTKYREVAREAARLNEHMEGAPQRMTAGPAVHLAPRLPASAVNIQPGLRLRLVLEDQAVSGPGQSITARPRAPRAQVQLLLVRSAAALARAQFARTTSHSLSLDIARVVFVLPGPLQRQRRLQGRSQPKSNGNIVRHLWTCIDHDRVGRAMAAGLLALLQIRALDDFRNG</sequence>
<protein>
    <submittedName>
        <fullName evidence="2">Uncharacterized protein</fullName>
    </submittedName>
</protein>
<name>A0A2U3EH54_PURLI</name>
<dbReference type="Proteomes" id="UP000245956">
    <property type="component" value="Unassembled WGS sequence"/>
</dbReference>
<comment type="caution">
    <text evidence="2">The sequence shown here is derived from an EMBL/GenBank/DDBJ whole genome shotgun (WGS) entry which is preliminary data.</text>
</comment>
<evidence type="ECO:0000256" key="1">
    <source>
        <dbReference type="SAM" id="MobiDB-lite"/>
    </source>
</evidence>
<feature type="compositionally biased region" description="Basic and acidic residues" evidence="1">
    <location>
        <begin position="9"/>
        <end position="18"/>
    </location>
</feature>
<proteinExistence type="predicted"/>
<evidence type="ECO:0000313" key="2">
    <source>
        <dbReference type="EMBL" id="PWI73828.1"/>
    </source>
</evidence>
<reference evidence="2 3" key="1">
    <citation type="journal article" date="2016" name="Front. Microbiol.">
        <title>Genome and transcriptome sequences reveal the specific parasitism of the nematophagous Purpureocillium lilacinum 36-1.</title>
        <authorList>
            <person name="Xie J."/>
            <person name="Li S."/>
            <person name="Mo C."/>
            <person name="Xiao X."/>
            <person name="Peng D."/>
            <person name="Wang G."/>
            <person name="Xiao Y."/>
        </authorList>
    </citation>
    <scope>NUCLEOTIDE SEQUENCE [LARGE SCALE GENOMIC DNA]</scope>
    <source>
        <strain evidence="2 3">36-1</strain>
    </source>
</reference>
<accession>A0A2U3EH54</accession>
<gene>
    <name evidence="2" type="ORF">PCL_09104</name>
</gene>
<dbReference type="EMBL" id="LCWV01000004">
    <property type="protein sequence ID" value="PWI73828.1"/>
    <property type="molecule type" value="Genomic_DNA"/>
</dbReference>
<dbReference type="AlphaFoldDB" id="A0A2U3EH54"/>